<dbReference type="FunFam" id="3.40.640.10:FF:000090">
    <property type="entry name" value="Pyridoxal phosphate-dependent aminotransferase"/>
    <property type="match status" value="1"/>
</dbReference>
<keyword evidence="3 13" id="KW-0032">Aminotransferase</keyword>
<dbReference type="InterPro" id="IPR015421">
    <property type="entry name" value="PyrdxlP-dep_Trfase_major"/>
</dbReference>
<dbReference type="Pfam" id="PF01041">
    <property type="entry name" value="DegT_DnrJ_EryC1"/>
    <property type="match status" value="1"/>
</dbReference>
<feature type="active site" description="Proton acceptor" evidence="10">
    <location>
        <position position="220"/>
    </location>
</feature>
<dbReference type="RefSeq" id="WP_008618582.1">
    <property type="nucleotide sequence ID" value="NZ_AONQ01000037.1"/>
</dbReference>
<dbReference type="InterPro" id="IPR000653">
    <property type="entry name" value="DegT/StrS_aminotransferase"/>
</dbReference>
<comment type="similarity">
    <text evidence="6 12">Belongs to the DegT/DnrJ/EryC1 family.</text>
</comment>
<evidence type="ECO:0000313" key="14">
    <source>
        <dbReference type="Proteomes" id="UP000011744"/>
    </source>
</evidence>
<dbReference type="Gene3D" id="3.90.1150.10">
    <property type="entry name" value="Aspartate Aminotransferase, domain 1"/>
    <property type="match status" value="1"/>
</dbReference>
<dbReference type="STRING" id="1244869.H261_13910"/>
<evidence type="ECO:0000313" key="13">
    <source>
        <dbReference type="EMBL" id="EME69316.1"/>
    </source>
</evidence>
<dbReference type="GO" id="GO:0102933">
    <property type="term" value="F:GDP-4-dehydro-6-deoxy-D-mannose-4-aminotransferase activity"/>
    <property type="evidence" value="ECO:0007669"/>
    <property type="project" value="UniProtKB-EC"/>
</dbReference>
<evidence type="ECO:0000256" key="1">
    <source>
        <dbReference type="ARBA" id="ARBA00001933"/>
    </source>
</evidence>
<keyword evidence="4 13" id="KW-0808">Transferase</keyword>
<dbReference type="SUPFAM" id="SSF53383">
    <property type="entry name" value="PLP-dependent transferases"/>
    <property type="match status" value="1"/>
</dbReference>
<evidence type="ECO:0000256" key="9">
    <source>
        <dbReference type="ARBA" id="ARBA00074221"/>
    </source>
</evidence>
<dbReference type="PANTHER" id="PTHR30244:SF30">
    <property type="entry name" value="BLR5990 PROTEIN"/>
    <property type="match status" value="1"/>
</dbReference>
<comment type="caution">
    <text evidence="13">The sequence shown here is derived from an EMBL/GenBank/DDBJ whole genome shotgun (WGS) entry which is preliminary data.</text>
</comment>
<dbReference type="InterPro" id="IPR015424">
    <property type="entry name" value="PyrdxlP-dep_Trfase"/>
</dbReference>
<evidence type="ECO:0000256" key="7">
    <source>
        <dbReference type="ARBA" id="ARBA00051587"/>
    </source>
</evidence>
<dbReference type="EMBL" id="AONQ01000037">
    <property type="protein sequence ID" value="EME69316.1"/>
    <property type="molecule type" value="Genomic_DNA"/>
</dbReference>
<proteinExistence type="inferred from homology"/>
<evidence type="ECO:0000256" key="4">
    <source>
        <dbReference type="ARBA" id="ARBA00022679"/>
    </source>
</evidence>
<evidence type="ECO:0000256" key="8">
    <source>
        <dbReference type="ARBA" id="ARBA00066317"/>
    </source>
</evidence>
<comment type="catalytic activity">
    <reaction evidence="7">
        <text>GDP-alpha-D-perosamine + 2-oxoglutarate = GDP-4-dehydro-alpha-D-rhamnose + L-glutamate</text>
        <dbReference type="Rhea" id="RHEA:36779"/>
        <dbReference type="ChEBI" id="CHEBI:16810"/>
        <dbReference type="ChEBI" id="CHEBI:29985"/>
        <dbReference type="ChEBI" id="CHEBI:57964"/>
        <dbReference type="ChEBI" id="CHEBI:73996"/>
        <dbReference type="EC" id="2.6.1.102"/>
    </reaction>
</comment>
<evidence type="ECO:0000256" key="12">
    <source>
        <dbReference type="RuleBase" id="RU004508"/>
    </source>
</evidence>
<gene>
    <name evidence="13" type="ORF">H261_13910</name>
</gene>
<dbReference type="Proteomes" id="UP000011744">
    <property type="component" value="Unassembled WGS sequence"/>
</dbReference>
<accession>M2Y8D8</accession>
<dbReference type="PIRSF" id="PIRSF000390">
    <property type="entry name" value="PLP_StrS"/>
    <property type="match status" value="1"/>
</dbReference>
<comment type="cofactor">
    <cofactor evidence="1">
        <name>pyridoxal 5'-phosphate</name>
        <dbReference type="ChEBI" id="CHEBI:597326"/>
    </cofactor>
</comment>
<dbReference type="PATRIC" id="fig|1244869.3.peg.2803"/>
<dbReference type="CDD" id="cd00616">
    <property type="entry name" value="AHBA_syn"/>
    <property type="match status" value="1"/>
</dbReference>
<dbReference type="EC" id="2.6.1.102" evidence="8"/>
<comment type="pathway">
    <text evidence="2">Bacterial outer membrane biogenesis; LPS O-antigen biosynthesis.</text>
</comment>
<evidence type="ECO:0000256" key="3">
    <source>
        <dbReference type="ARBA" id="ARBA00022576"/>
    </source>
</evidence>
<dbReference type="Gene3D" id="3.40.640.10">
    <property type="entry name" value="Type I PLP-dependent aspartate aminotransferase-like (Major domain)"/>
    <property type="match status" value="1"/>
</dbReference>
<feature type="modified residue" description="N6-(pyridoxal phosphate)lysine" evidence="11">
    <location>
        <position position="220"/>
    </location>
</feature>
<dbReference type="PANTHER" id="PTHR30244">
    <property type="entry name" value="TRANSAMINASE"/>
    <property type="match status" value="1"/>
</dbReference>
<evidence type="ECO:0000256" key="5">
    <source>
        <dbReference type="ARBA" id="ARBA00022898"/>
    </source>
</evidence>
<dbReference type="AlphaFoldDB" id="M2Y8D8"/>
<evidence type="ECO:0000256" key="2">
    <source>
        <dbReference type="ARBA" id="ARBA00005125"/>
    </source>
</evidence>
<evidence type="ECO:0000256" key="11">
    <source>
        <dbReference type="PIRSR" id="PIRSR000390-2"/>
    </source>
</evidence>
<dbReference type="GO" id="GO:0030170">
    <property type="term" value="F:pyridoxal phosphate binding"/>
    <property type="evidence" value="ECO:0007669"/>
    <property type="project" value="TreeGrafter"/>
</dbReference>
<dbReference type="eggNOG" id="COG0399">
    <property type="taxonomic scope" value="Bacteria"/>
</dbReference>
<organism evidence="13 14">
    <name type="scientific">Paramagnetospirillum caucaseum</name>
    <dbReference type="NCBI Taxonomy" id="1244869"/>
    <lineage>
        <taxon>Bacteria</taxon>
        <taxon>Pseudomonadati</taxon>
        <taxon>Pseudomonadota</taxon>
        <taxon>Alphaproteobacteria</taxon>
        <taxon>Rhodospirillales</taxon>
        <taxon>Magnetospirillaceae</taxon>
        <taxon>Paramagnetospirillum</taxon>
    </lineage>
</organism>
<keyword evidence="14" id="KW-1185">Reference proteome</keyword>
<name>M2Y8D8_9PROT</name>
<dbReference type="NCBIfam" id="TIGR04181">
    <property type="entry name" value="NHT_00031"/>
    <property type="match status" value="1"/>
</dbReference>
<reference evidence="13 14" key="1">
    <citation type="journal article" date="2014" name="Genome Announc.">
        <title>Draft Genome Sequence of Magnetospirillum sp. Strain SO-1, a Freshwater Magnetotactic Bacterium Isolated from the Ol'khovka River, Russia.</title>
        <authorList>
            <person name="Grouzdev D.S."/>
            <person name="Dziuba M.V."/>
            <person name="Sukhacheva M.S."/>
            <person name="Mardanov A.V."/>
            <person name="Beletskiy A.V."/>
            <person name="Kuznetsov B.B."/>
            <person name="Skryabin K.G."/>
        </authorList>
    </citation>
    <scope>NUCLEOTIDE SEQUENCE [LARGE SCALE GENOMIC DNA]</scope>
    <source>
        <strain evidence="13 14">SO-1</strain>
    </source>
</reference>
<dbReference type="OrthoDB" id="7260855at2"/>
<dbReference type="InterPro" id="IPR026385">
    <property type="entry name" value="LegC-like"/>
</dbReference>
<dbReference type="GO" id="GO:0000271">
    <property type="term" value="P:polysaccharide biosynthetic process"/>
    <property type="evidence" value="ECO:0007669"/>
    <property type="project" value="TreeGrafter"/>
</dbReference>
<evidence type="ECO:0000256" key="6">
    <source>
        <dbReference type="ARBA" id="ARBA00037999"/>
    </source>
</evidence>
<evidence type="ECO:0000256" key="10">
    <source>
        <dbReference type="PIRSR" id="PIRSR000390-1"/>
    </source>
</evidence>
<keyword evidence="5 11" id="KW-0663">Pyridoxal phosphate</keyword>
<sequence>MSSLPAALPQAIVAAMRSVLPAGRCGLHEPEIAGNEWAYVKECLDTGWVSSVGSYVDRIEKDLATYTGAARAVAVVNGTAALHVALHLAGVRAGDEVLMPSLTFVATANAAHYLGAIPHFMDAEPHYLGLDIPKLAAHLDRVAIRKNGHVVNRETGRVIRALVCMHTYGHPVDLDPLVELCAAWGLKLIEDAAESLGSLYKGRHTGNHGLISTLSFNGNKIVTTGGGGAILTNDPALADRAKHLTTTAKQPHKWDFVHDEMGFNYRLPNLNAAMGCAQLEQLPSKLERKRALAASYAAALAGLSGLRFLTEPDFARSNYWLNVMLLDDAALLEPVLDATNAAGLQTRPAWRPMHLLAMHEGCPRMDLSTTEDVAGRLINIPSSPQMAGEP</sequence>
<protein>
    <recommendedName>
        <fullName evidence="9">GDP-perosamine synthase</fullName>
        <ecNumber evidence="8">2.6.1.102</ecNumber>
    </recommendedName>
</protein>
<dbReference type="InterPro" id="IPR015422">
    <property type="entry name" value="PyrdxlP-dep_Trfase_small"/>
</dbReference>